<keyword evidence="11" id="KW-1185">Reference proteome</keyword>
<name>A0A6B8MEM1_9HYPH</name>
<evidence type="ECO:0000256" key="7">
    <source>
        <dbReference type="ARBA" id="ARBA00024033"/>
    </source>
</evidence>
<keyword evidence="2" id="KW-1003">Cell membrane</keyword>
<feature type="transmembrane region" description="Helical" evidence="9">
    <location>
        <begin position="184"/>
        <end position="208"/>
    </location>
</feature>
<evidence type="ECO:0000256" key="1">
    <source>
        <dbReference type="ARBA" id="ARBA00004651"/>
    </source>
</evidence>
<organism evidence="10 11">
    <name type="scientific">Methylocystis parvus</name>
    <dbReference type="NCBI Taxonomy" id="134"/>
    <lineage>
        <taxon>Bacteria</taxon>
        <taxon>Pseudomonadati</taxon>
        <taxon>Pseudomonadota</taxon>
        <taxon>Alphaproteobacteria</taxon>
        <taxon>Hyphomicrobiales</taxon>
        <taxon>Methylocystaceae</taxon>
        <taxon>Methylocystis</taxon>
    </lineage>
</organism>
<keyword evidence="4 9" id="KW-0812">Transmembrane</keyword>
<evidence type="ECO:0000256" key="5">
    <source>
        <dbReference type="ARBA" id="ARBA00022989"/>
    </source>
</evidence>
<evidence type="ECO:0000256" key="4">
    <source>
        <dbReference type="ARBA" id="ARBA00022692"/>
    </source>
</evidence>
<keyword evidence="3" id="KW-0808">Transferase</keyword>
<dbReference type="GO" id="GO:0016758">
    <property type="term" value="F:hexosyltransferase activity"/>
    <property type="evidence" value="ECO:0007669"/>
    <property type="project" value="InterPro"/>
</dbReference>
<dbReference type="Pfam" id="PF09594">
    <property type="entry name" value="GT87"/>
    <property type="match status" value="1"/>
</dbReference>
<evidence type="ECO:0000313" key="11">
    <source>
        <dbReference type="Proteomes" id="UP000422569"/>
    </source>
</evidence>
<proteinExistence type="inferred from homology"/>
<evidence type="ECO:0000256" key="3">
    <source>
        <dbReference type="ARBA" id="ARBA00022679"/>
    </source>
</evidence>
<dbReference type="InterPro" id="IPR018584">
    <property type="entry name" value="GT87"/>
</dbReference>
<dbReference type="KEGG" id="mpar:F7D14_16660"/>
<feature type="transmembrane region" description="Helical" evidence="9">
    <location>
        <begin position="147"/>
        <end position="178"/>
    </location>
</feature>
<evidence type="ECO:0000256" key="2">
    <source>
        <dbReference type="ARBA" id="ARBA00022475"/>
    </source>
</evidence>
<feature type="region of interest" description="Disordered" evidence="8">
    <location>
        <begin position="396"/>
        <end position="427"/>
    </location>
</feature>
<keyword evidence="6 9" id="KW-0472">Membrane</keyword>
<sequence>MLARIRSGDWMTPERLRVYPLILLAFFSLAVLGAVATSQNRMGPNNLPLGSDFSQVWVAGKEVLAGHPEAPFDIVRHAEAQRAEFGPRTGVFGWHYPPYFLAPAALLARLPYLPALALWQFGTLALYVLSILAILRRSGLGRRDILVAALAFPAVIVNLGHGQNGFLTAALLGGGFILLDRRPLIAGAFFALLAYKPQFALTLPLALLIGRHWRALAGAAATFLIMTAASVMTFGVESWRAFFQNLGFTRRILEEGATGFEKIQSVFAAVRLLGGDASAAWFCQGLSTVIALAALVWLLRSAADARVKAAATIGAMLLSTPYSLDYDMMALAPAMALLLSHGLEKGFLPYEKSALGFAYVAPLIARPVAMAFHLPIGILALALFYAATVRHPLGEQKNKRSSKLDGDLPAAAPSRNPGVSDIRFADR</sequence>
<feature type="transmembrane region" description="Helical" evidence="9">
    <location>
        <begin position="363"/>
        <end position="387"/>
    </location>
</feature>
<feature type="transmembrane region" description="Helical" evidence="9">
    <location>
        <begin position="279"/>
        <end position="299"/>
    </location>
</feature>
<feature type="compositionally biased region" description="Basic and acidic residues" evidence="8">
    <location>
        <begin position="396"/>
        <end position="406"/>
    </location>
</feature>
<dbReference type="AlphaFoldDB" id="A0A6B8MEM1"/>
<dbReference type="GO" id="GO:0005886">
    <property type="term" value="C:plasma membrane"/>
    <property type="evidence" value="ECO:0007669"/>
    <property type="project" value="UniProtKB-SubCell"/>
</dbReference>
<evidence type="ECO:0000256" key="6">
    <source>
        <dbReference type="ARBA" id="ARBA00023136"/>
    </source>
</evidence>
<feature type="transmembrane region" description="Helical" evidence="9">
    <location>
        <begin position="215"/>
        <end position="236"/>
    </location>
</feature>
<keyword evidence="5 9" id="KW-1133">Transmembrane helix</keyword>
<dbReference type="Proteomes" id="UP000422569">
    <property type="component" value="Chromosome"/>
</dbReference>
<reference evidence="10 11" key="1">
    <citation type="submission" date="2019-09" db="EMBL/GenBank/DDBJ databases">
        <title>Isolation and complete genome sequencing of Methylocystis species.</title>
        <authorList>
            <person name="Rumah B.L."/>
            <person name="Stead C.E."/>
            <person name="Stevens B.C."/>
            <person name="Minton N.P."/>
            <person name="Grosse-Honebrink A."/>
            <person name="Zhang Y."/>
        </authorList>
    </citation>
    <scope>NUCLEOTIDE SEQUENCE [LARGE SCALE GENOMIC DNA]</scope>
    <source>
        <strain evidence="10 11">BRCS2</strain>
    </source>
</reference>
<evidence type="ECO:0000313" key="10">
    <source>
        <dbReference type="EMBL" id="QGM99753.1"/>
    </source>
</evidence>
<feature type="transmembrane region" description="Helical" evidence="9">
    <location>
        <begin position="116"/>
        <end position="135"/>
    </location>
</feature>
<evidence type="ECO:0000256" key="8">
    <source>
        <dbReference type="SAM" id="MobiDB-lite"/>
    </source>
</evidence>
<accession>A0A6B8MEM1</accession>
<dbReference type="EMBL" id="CP044331">
    <property type="protein sequence ID" value="QGM99753.1"/>
    <property type="molecule type" value="Genomic_DNA"/>
</dbReference>
<comment type="subcellular location">
    <subcellularLocation>
        <location evidence="1">Cell membrane</location>
        <topology evidence="1">Multi-pass membrane protein</topology>
    </subcellularLocation>
</comment>
<gene>
    <name evidence="10" type="ORF">F7D14_16660</name>
</gene>
<protein>
    <submittedName>
        <fullName evidence="10">DUF2029 domain-containing protein</fullName>
    </submittedName>
</protein>
<evidence type="ECO:0000256" key="9">
    <source>
        <dbReference type="SAM" id="Phobius"/>
    </source>
</evidence>
<comment type="similarity">
    <text evidence="7">Belongs to the glycosyltransferase 87 family.</text>
</comment>